<protein>
    <submittedName>
        <fullName evidence="1">Uncharacterized protein</fullName>
    </submittedName>
</protein>
<proteinExistence type="predicted"/>
<name>A0ABY7ERV3_MYAAR</name>
<evidence type="ECO:0000313" key="2">
    <source>
        <dbReference type="Proteomes" id="UP001164746"/>
    </source>
</evidence>
<dbReference type="Gene3D" id="1.20.58.760">
    <property type="entry name" value="Peptidase M41"/>
    <property type="match status" value="1"/>
</dbReference>
<dbReference type="EMBL" id="CP111019">
    <property type="protein sequence ID" value="WAR11664.1"/>
    <property type="molecule type" value="Genomic_DNA"/>
</dbReference>
<gene>
    <name evidence="1" type="ORF">MAR_025844</name>
</gene>
<dbReference type="InterPro" id="IPR037219">
    <property type="entry name" value="Peptidase_M41-like"/>
</dbReference>
<dbReference type="Proteomes" id="UP001164746">
    <property type="component" value="Chromosome 8"/>
</dbReference>
<reference evidence="1" key="1">
    <citation type="submission" date="2022-11" db="EMBL/GenBank/DDBJ databases">
        <title>Centuries of genome instability and evolution in soft-shell clam transmissible cancer (bioRxiv).</title>
        <authorList>
            <person name="Hart S.F.M."/>
            <person name="Yonemitsu M.A."/>
            <person name="Giersch R.M."/>
            <person name="Beal B.F."/>
            <person name="Arriagada G."/>
            <person name="Davis B.W."/>
            <person name="Ostrander E.A."/>
            <person name="Goff S.P."/>
            <person name="Metzger M.J."/>
        </authorList>
    </citation>
    <scope>NUCLEOTIDE SEQUENCE</scope>
    <source>
        <strain evidence="1">MELC-2E11</strain>
        <tissue evidence="1">Siphon/mantle</tissue>
    </source>
</reference>
<evidence type="ECO:0000313" key="1">
    <source>
        <dbReference type="EMBL" id="WAR11664.1"/>
    </source>
</evidence>
<organism evidence="1 2">
    <name type="scientific">Mya arenaria</name>
    <name type="common">Soft-shell clam</name>
    <dbReference type="NCBI Taxonomy" id="6604"/>
    <lineage>
        <taxon>Eukaryota</taxon>
        <taxon>Metazoa</taxon>
        <taxon>Spiralia</taxon>
        <taxon>Lophotrochozoa</taxon>
        <taxon>Mollusca</taxon>
        <taxon>Bivalvia</taxon>
        <taxon>Autobranchia</taxon>
        <taxon>Heteroconchia</taxon>
        <taxon>Euheterodonta</taxon>
        <taxon>Imparidentia</taxon>
        <taxon>Neoheterodontei</taxon>
        <taxon>Myida</taxon>
        <taxon>Myoidea</taxon>
        <taxon>Myidae</taxon>
        <taxon>Mya</taxon>
    </lineage>
</organism>
<sequence length="480" mass="55198">MAAFMVAKRCILLSRQVLCPTRLSFSIPRFKRSYCCISLKYVCKDHHRAHLFASYLMRNPDAWYENVMFGHAISFEDYVDRYLKTDLVEKDAYIYKTMMQIQENDKGVWKRLRDSGFFSQKRPVDEYEHVLISLNFEKIKEKFNGEFPKELVKPFSGNVTARCGKSVLTQAFAGEIGAPLVNKSRLATSVVDSCKIHKGFIDVDSLKNFKADKKILKKKESNKKPAPEIVEVCKKIAEWKHPQISHPDDKNVYQSTCLRIERASNMAKWVPVPLQSEVIALHRAGHTLLAARLEHFNILPKLVQEPSDPQQFQGFMEVIPPKSLNHSGDQLFNLLSLNMAGVLAELVSRKCLTTVGKNFFEKVQADFKTKIRDQVIMTMKQPELKMALSHTGRSSGTLDEALIADALVERDVNNTIGMIFTQTEEVLQKDRDILQQLTSHFLQHSLKRTEIDYKRVAHILQTSKQFEVWSWDRKTKSTPD</sequence>
<keyword evidence="2" id="KW-1185">Reference proteome</keyword>
<dbReference type="SUPFAM" id="SSF140990">
    <property type="entry name" value="FtsH protease domain-like"/>
    <property type="match status" value="1"/>
</dbReference>
<accession>A0ABY7ERV3</accession>